<dbReference type="Pfam" id="PF01979">
    <property type="entry name" value="Amidohydro_1"/>
    <property type="match status" value="1"/>
</dbReference>
<dbReference type="SUPFAM" id="SSF51556">
    <property type="entry name" value="Metallo-dependent hydrolases"/>
    <property type="match status" value="1"/>
</dbReference>
<keyword evidence="1" id="KW-0479">Metal-binding</keyword>
<dbReference type="PANTHER" id="PTHR43135">
    <property type="entry name" value="ALPHA-D-RIBOSE 1-METHYLPHOSPHONATE 5-TRIPHOSPHATE DIPHOSPHATASE"/>
    <property type="match status" value="1"/>
</dbReference>
<evidence type="ECO:0000259" key="5">
    <source>
        <dbReference type="Pfam" id="PF22039"/>
    </source>
</evidence>
<dbReference type="Proteomes" id="UP000536624">
    <property type="component" value="Unassembled WGS sequence"/>
</dbReference>
<dbReference type="InterPro" id="IPR054418">
    <property type="entry name" value="MQNX/HUTI_composite_N"/>
</dbReference>
<evidence type="ECO:0000256" key="3">
    <source>
        <dbReference type="ARBA" id="ARBA00022833"/>
    </source>
</evidence>
<keyword evidence="3" id="KW-0862">Zinc</keyword>
<dbReference type="InterPro" id="IPR051781">
    <property type="entry name" value="Metallo-dep_Hydrolase"/>
</dbReference>
<dbReference type="Pfam" id="PF22039">
    <property type="entry name" value="HUTI_composite_bact"/>
    <property type="match status" value="1"/>
</dbReference>
<dbReference type="Gene3D" id="2.30.40.10">
    <property type="entry name" value="Urease, subunit C, domain 1"/>
    <property type="match status" value="1"/>
</dbReference>
<feature type="domain" description="Aminodeoxyfutalosine deaminase/Imidazolonepropionase-like composite" evidence="5">
    <location>
        <begin position="23"/>
        <end position="46"/>
    </location>
</feature>
<dbReference type="GO" id="GO:0016810">
    <property type="term" value="F:hydrolase activity, acting on carbon-nitrogen (but not peptide) bonds"/>
    <property type="evidence" value="ECO:0007669"/>
    <property type="project" value="InterPro"/>
</dbReference>
<dbReference type="InterPro" id="IPR032466">
    <property type="entry name" value="Metal_Hydrolase"/>
</dbReference>
<evidence type="ECO:0000259" key="4">
    <source>
        <dbReference type="Pfam" id="PF01979"/>
    </source>
</evidence>
<dbReference type="Gene3D" id="3.20.20.140">
    <property type="entry name" value="Metal-dependent hydrolases"/>
    <property type="match status" value="1"/>
</dbReference>
<reference evidence="6 7" key="1">
    <citation type="submission" date="2020-02" db="EMBL/GenBank/DDBJ databases">
        <title>Streptomyces malaysiensis DSM14702 (JHCC583434, PFL_A843) Genome sequencing and assembly.</title>
        <authorList>
            <person name="Samborskyy M."/>
        </authorList>
    </citation>
    <scope>NUCLEOTIDE SEQUENCE [LARGE SCALE GENOMIC DNA]</scope>
    <source>
        <strain evidence="6 7">DSM 14702</strain>
    </source>
</reference>
<proteinExistence type="predicted"/>
<dbReference type="RefSeq" id="WP_167501612.1">
    <property type="nucleotide sequence ID" value="NZ_JAALLH010000001.1"/>
</dbReference>
<comment type="caution">
    <text evidence="6">The sequence shown here is derived from an EMBL/GenBank/DDBJ whole genome shotgun (WGS) entry which is preliminary data.</text>
</comment>
<evidence type="ECO:0000256" key="1">
    <source>
        <dbReference type="ARBA" id="ARBA00022723"/>
    </source>
</evidence>
<dbReference type="GO" id="GO:0046872">
    <property type="term" value="F:metal ion binding"/>
    <property type="evidence" value="ECO:0007669"/>
    <property type="project" value="UniProtKB-KW"/>
</dbReference>
<dbReference type="InterPro" id="IPR006680">
    <property type="entry name" value="Amidohydro-rel"/>
</dbReference>
<name>A0A7X5X441_STRMQ</name>
<gene>
    <name evidence="6" type="ORF">SMALB_3531</name>
</gene>
<keyword evidence="2 6" id="KW-0378">Hydrolase</keyword>
<dbReference type="EMBL" id="JAALLH010000001">
    <property type="protein sequence ID" value="NIY65530.1"/>
    <property type="molecule type" value="Genomic_DNA"/>
</dbReference>
<evidence type="ECO:0000313" key="6">
    <source>
        <dbReference type="EMBL" id="NIY65530.1"/>
    </source>
</evidence>
<feature type="domain" description="Amidohydrolase-related" evidence="4">
    <location>
        <begin position="58"/>
        <end position="389"/>
    </location>
</feature>
<protein>
    <submittedName>
        <fullName evidence="6">Amidohydrolase</fullName>
    </submittedName>
</protein>
<accession>A0A7X5X441</accession>
<evidence type="ECO:0000256" key="2">
    <source>
        <dbReference type="ARBA" id="ARBA00022801"/>
    </source>
</evidence>
<dbReference type="InterPro" id="IPR011059">
    <property type="entry name" value="Metal-dep_hydrolase_composite"/>
</dbReference>
<organism evidence="6 7">
    <name type="scientific">Streptomyces malaysiensis</name>
    <dbReference type="NCBI Taxonomy" id="92644"/>
    <lineage>
        <taxon>Bacteria</taxon>
        <taxon>Bacillati</taxon>
        <taxon>Actinomycetota</taxon>
        <taxon>Actinomycetes</taxon>
        <taxon>Kitasatosporales</taxon>
        <taxon>Streptomycetaceae</taxon>
        <taxon>Streptomyces</taxon>
        <taxon>Streptomyces violaceusniger group</taxon>
    </lineage>
</organism>
<dbReference type="AlphaFoldDB" id="A0A7X5X441"/>
<evidence type="ECO:0000313" key="7">
    <source>
        <dbReference type="Proteomes" id="UP000536624"/>
    </source>
</evidence>
<dbReference type="PANTHER" id="PTHR43135:SF3">
    <property type="entry name" value="ALPHA-D-RIBOSE 1-METHYLPHOSPHONATE 5-TRIPHOSPHATE DIPHOSPHATASE"/>
    <property type="match status" value="1"/>
</dbReference>
<sequence>MTESLITASRVIIGPNGSFIPDGAVLVRGGRIAAVGPRGELERLAPTGLPTTAFPHGTLLPGLIDSHVHLIFDASNDPLTAVQKTDDDALLEGMAERAQQLLHSGVTTVRDLGDRNGLVIRLRDAINDTTLPGPRILSSATPLTSPGGHLYMFGGEVADEDAIRDMVRRNADRGADVIKIMGTGGGMTKDGPAIWQNQFTEHQLRVTVEEAGRHGLPVAVHAHGTDGIEAAVNAGVATIEHCTWMSEEGGFDLREDLAEKIKTQGISVCPATSPNWRALAERVGHERAEEMFSSMRWMARLGIPMIAGTDAGVPRAAFDRIVSALEFYQYLGLTNDKIIDMVTADAAQALGITDTGRLAEGHRADILAVDGDPLTDLGALRNARLVVSEGRMVRR</sequence>
<dbReference type="SUPFAM" id="SSF51338">
    <property type="entry name" value="Composite domain of metallo-dependent hydrolases"/>
    <property type="match status" value="2"/>
</dbReference>